<evidence type="ECO:0000313" key="2">
    <source>
        <dbReference type="Proteomes" id="UP000516305"/>
    </source>
</evidence>
<gene>
    <name evidence="1" type="ORF">H4K34_15980</name>
</gene>
<dbReference type="AlphaFoldDB" id="A0A7H0VDQ6"/>
<dbReference type="Proteomes" id="UP000516305">
    <property type="component" value="Chromosome"/>
</dbReference>
<protein>
    <submittedName>
        <fullName evidence="1">Uncharacterized protein</fullName>
    </submittedName>
</protein>
<accession>A0A7H0VDQ6</accession>
<dbReference type="KEGG" id="chyd:H4K34_15980"/>
<dbReference type="RefSeq" id="WP_210758390.1">
    <property type="nucleotide sequence ID" value="NZ_CP060139.1"/>
</dbReference>
<dbReference type="EMBL" id="CP060139">
    <property type="protein sequence ID" value="QNR23854.1"/>
    <property type="molecule type" value="Genomic_DNA"/>
</dbReference>
<sequence length="193" mass="22262">MPRYLKLLVLFLLGSCTNQFLYLDDFKSRPSESNKSQKIHDQIRIALPESYQVYPEKFDSENIEFSLMLQAPSSLKDSLEYIQIQRIKSFNSSISLGSEYKYALRSLQSGYFPVEILESGPTDILKYEAYFIHSQVLKKGSEKSRVITFILNTENDTCFYYLSAVARENDSLEARMSALIHSLKSLEIIPLKN</sequence>
<evidence type="ECO:0000313" key="1">
    <source>
        <dbReference type="EMBL" id="QNR23854.1"/>
    </source>
</evidence>
<organism evidence="1 2">
    <name type="scientific">Croceimicrobium hydrocarbonivorans</name>
    <dbReference type="NCBI Taxonomy" id="2761580"/>
    <lineage>
        <taxon>Bacteria</taxon>
        <taxon>Pseudomonadati</taxon>
        <taxon>Bacteroidota</taxon>
        <taxon>Flavobacteriia</taxon>
        <taxon>Flavobacteriales</taxon>
        <taxon>Owenweeksiaceae</taxon>
        <taxon>Croceimicrobium</taxon>
    </lineage>
</organism>
<name>A0A7H0VDQ6_9FLAO</name>
<proteinExistence type="predicted"/>
<keyword evidence="2" id="KW-1185">Reference proteome</keyword>
<reference evidence="1 2" key="1">
    <citation type="submission" date="2020-08" db="EMBL/GenBank/DDBJ databases">
        <title>Croceimicrobium hydrocarbonivorans gen. nov., sp. nov., a novel marine bacterium isolated from a bacterial consortium that degrades polyethylene terephthalate.</title>
        <authorList>
            <person name="Liu R."/>
        </authorList>
    </citation>
    <scope>NUCLEOTIDE SEQUENCE [LARGE SCALE GENOMIC DNA]</scope>
    <source>
        <strain evidence="1 2">A20-9</strain>
    </source>
</reference>